<reference evidence="2 3" key="1">
    <citation type="submission" date="2018-01" db="EMBL/GenBank/DDBJ databases">
        <title>The whole genome sequencing and assembly of Halobacillus litoralis ERB031 strain.</title>
        <authorList>
            <person name="Lee S.-J."/>
            <person name="Park M.-K."/>
            <person name="Kim J.-Y."/>
            <person name="Lee Y.-J."/>
            <person name="Yi H."/>
            <person name="Bahn Y.-S."/>
            <person name="Kim J.F."/>
            <person name="Lee D.-W."/>
        </authorList>
    </citation>
    <scope>NUCLEOTIDE SEQUENCE [LARGE SCALE GENOMIC DNA]</scope>
    <source>
        <strain evidence="2 3">ERB 031</strain>
    </source>
</reference>
<dbReference type="InterPro" id="IPR002734">
    <property type="entry name" value="RibDG_C"/>
</dbReference>
<feature type="domain" description="Bacterial bifunctional deaminase-reductase C-terminal" evidence="1">
    <location>
        <begin position="3"/>
        <end position="178"/>
    </location>
</feature>
<dbReference type="AlphaFoldDB" id="A0A410M9W5"/>
<evidence type="ECO:0000259" key="1">
    <source>
        <dbReference type="Pfam" id="PF01872"/>
    </source>
</evidence>
<dbReference type="OrthoDB" id="195113at2"/>
<dbReference type="GO" id="GO:0008703">
    <property type="term" value="F:5-amino-6-(5-phosphoribosylamino)uracil reductase activity"/>
    <property type="evidence" value="ECO:0007669"/>
    <property type="project" value="InterPro"/>
</dbReference>
<dbReference type="EMBL" id="CP026118">
    <property type="protein sequence ID" value="QAS51521.1"/>
    <property type="molecule type" value="Genomic_DNA"/>
</dbReference>
<dbReference type="GO" id="GO:0009231">
    <property type="term" value="P:riboflavin biosynthetic process"/>
    <property type="evidence" value="ECO:0007669"/>
    <property type="project" value="InterPro"/>
</dbReference>
<dbReference type="SUPFAM" id="SSF53597">
    <property type="entry name" value="Dihydrofolate reductase-like"/>
    <property type="match status" value="1"/>
</dbReference>
<dbReference type="Proteomes" id="UP000287756">
    <property type="component" value="Chromosome"/>
</dbReference>
<dbReference type="InterPro" id="IPR050765">
    <property type="entry name" value="Riboflavin_Biosynth_HTPR"/>
</dbReference>
<protein>
    <submittedName>
        <fullName evidence="2">Riboflavin biosynthesis protein RibD</fullName>
    </submittedName>
</protein>
<dbReference type="InterPro" id="IPR024072">
    <property type="entry name" value="DHFR-like_dom_sf"/>
</dbReference>
<evidence type="ECO:0000313" key="3">
    <source>
        <dbReference type="Proteomes" id="UP000287756"/>
    </source>
</evidence>
<accession>A0A410M9W5</accession>
<name>A0A410M9W5_9BACI</name>
<dbReference type="RefSeq" id="WP_128523347.1">
    <property type="nucleotide sequence ID" value="NZ_CANLVY010000003.1"/>
</dbReference>
<dbReference type="PANTHER" id="PTHR38011:SF12">
    <property type="entry name" value="BIFUNCTIONAL DEAMINASE-REDUCTASE DOMAIN PROTEIN"/>
    <property type="match status" value="1"/>
</dbReference>
<sequence length="186" mass="20847">MAKVVLGMTMSLDGYISDNKRSIGRLYRDMEELRNSEIMKESIQNTGAVVMGRNAYDMADDPDLYAENYEFQVPIFVLCENEPQKHPKESEGLTFTFVTQGIESAIDQAKEAAGNKEVTVIGGASTGQQCIKAELVDELHIDIMPVLLCEGLKLFEYLGEAPIELEKVSIREIGERTCMQFRVVKQ</sequence>
<dbReference type="PANTHER" id="PTHR38011">
    <property type="entry name" value="DIHYDROFOLATE REDUCTASE FAMILY PROTEIN (AFU_ORTHOLOGUE AFUA_8G06820)"/>
    <property type="match status" value="1"/>
</dbReference>
<dbReference type="Gene3D" id="3.40.430.10">
    <property type="entry name" value="Dihydrofolate Reductase, subunit A"/>
    <property type="match status" value="1"/>
</dbReference>
<proteinExistence type="predicted"/>
<organism evidence="2 3">
    <name type="scientific">Halobacillus litoralis</name>
    <dbReference type="NCBI Taxonomy" id="45668"/>
    <lineage>
        <taxon>Bacteria</taxon>
        <taxon>Bacillati</taxon>
        <taxon>Bacillota</taxon>
        <taxon>Bacilli</taxon>
        <taxon>Bacillales</taxon>
        <taxon>Bacillaceae</taxon>
        <taxon>Halobacillus</taxon>
    </lineage>
</organism>
<evidence type="ECO:0000313" key="2">
    <source>
        <dbReference type="EMBL" id="QAS51521.1"/>
    </source>
</evidence>
<dbReference type="Pfam" id="PF01872">
    <property type="entry name" value="RibD_C"/>
    <property type="match status" value="1"/>
</dbReference>
<gene>
    <name evidence="2" type="ORF">HLI_04435</name>
</gene>
<dbReference type="KEGG" id="hli:HLI_04435"/>